<comment type="caution">
    <text evidence="2">The sequence shown here is derived from an EMBL/GenBank/DDBJ whole genome shotgun (WGS) entry which is preliminary data.</text>
</comment>
<keyword evidence="3" id="KW-1185">Reference proteome</keyword>
<dbReference type="AlphaFoldDB" id="A0AAV5TA66"/>
<protein>
    <recommendedName>
        <fullName evidence="4">C-type lectin</fullName>
    </recommendedName>
</protein>
<gene>
    <name evidence="2" type="ORF">PENTCL1PPCAC_14195</name>
</gene>
<reference evidence="2" key="1">
    <citation type="submission" date="2023-10" db="EMBL/GenBank/DDBJ databases">
        <title>Genome assembly of Pristionchus species.</title>
        <authorList>
            <person name="Yoshida K."/>
            <person name="Sommer R.J."/>
        </authorList>
    </citation>
    <scope>NUCLEOTIDE SEQUENCE</scope>
    <source>
        <strain evidence="2">RS0144</strain>
    </source>
</reference>
<evidence type="ECO:0000256" key="1">
    <source>
        <dbReference type="SAM" id="SignalP"/>
    </source>
</evidence>
<evidence type="ECO:0000313" key="2">
    <source>
        <dbReference type="EMBL" id="GMS92020.1"/>
    </source>
</evidence>
<feature type="chain" id="PRO_5043966524" description="C-type lectin" evidence="1">
    <location>
        <begin position="22"/>
        <end position="182"/>
    </location>
</feature>
<keyword evidence="1" id="KW-0732">Signal</keyword>
<accession>A0AAV5TA66</accession>
<evidence type="ECO:0000313" key="3">
    <source>
        <dbReference type="Proteomes" id="UP001432027"/>
    </source>
</evidence>
<proteinExistence type="predicted"/>
<feature type="non-terminal residue" evidence="2">
    <location>
        <position position="1"/>
    </location>
</feature>
<dbReference type="EMBL" id="BTSX01000004">
    <property type="protein sequence ID" value="GMS92020.1"/>
    <property type="molecule type" value="Genomic_DNA"/>
</dbReference>
<organism evidence="2 3">
    <name type="scientific">Pristionchus entomophagus</name>
    <dbReference type="NCBI Taxonomy" id="358040"/>
    <lineage>
        <taxon>Eukaryota</taxon>
        <taxon>Metazoa</taxon>
        <taxon>Ecdysozoa</taxon>
        <taxon>Nematoda</taxon>
        <taxon>Chromadorea</taxon>
        <taxon>Rhabditida</taxon>
        <taxon>Rhabditina</taxon>
        <taxon>Diplogasteromorpha</taxon>
        <taxon>Diplogasteroidea</taxon>
        <taxon>Neodiplogasteridae</taxon>
        <taxon>Pristionchus</taxon>
    </lineage>
</organism>
<name>A0AAV5TA66_9BILA</name>
<feature type="signal peptide" evidence="1">
    <location>
        <begin position="1"/>
        <end position="21"/>
    </location>
</feature>
<evidence type="ECO:0008006" key="4">
    <source>
        <dbReference type="Google" id="ProtNLM"/>
    </source>
</evidence>
<sequence length="182" mass="20321">STMHPSYVFSLLLLCLRLCSCHPPYHPRTRPKRGDVEISTSAAESVKRGGEIPECYYKVKRISSLETEERSTQSKVGECGGSLRRMADLSPGRYTNLYGSPNPPALVILRGGGEIINWQDDKQANAVEQRWICSRNEHELGWNWTNKEFNHISTSNVSGVLDSSAILSTSSDPYFIQRGSSN</sequence>
<dbReference type="Proteomes" id="UP001432027">
    <property type="component" value="Unassembled WGS sequence"/>
</dbReference>